<dbReference type="SUPFAM" id="SSF52266">
    <property type="entry name" value="SGNH hydrolase"/>
    <property type="match status" value="1"/>
</dbReference>
<dbReference type="Pfam" id="PF03629">
    <property type="entry name" value="SASA"/>
    <property type="match status" value="1"/>
</dbReference>
<dbReference type="PANTHER" id="PTHR31988:SF19">
    <property type="entry name" value="9-O-ACETYL-N-ACETYLNEURAMINIC ACID DEACETYLASE-RELATED"/>
    <property type="match status" value="1"/>
</dbReference>
<evidence type="ECO:0000313" key="4">
    <source>
        <dbReference type="Proteomes" id="UP001243717"/>
    </source>
</evidence>
<evidence type="ECO:0000256" key="1">
    <source>
        <dbReference type="ARBA" id="ARBA00022801"/>
    </source>
</evidence>
<protein>
    <submittedName>
        <fullName evidence="3">Sialate O-acetylesterase</fullName>
    </submittedName>
</protein>
<keyword evidence="4" id="KW-1185">Reference proteome</keyword>
<evidence type="ECO:0000259" key="2">
    <source>
        <dbReference type="Pfam" id="PF03629"/>
    </source>
</evidence>
<comment type="caution">
    <text evidence="3">The sequence shown here is derived from an EMBL/GenBank/DDBJ whole genome shotgun (WGS) entry which is preliminary data.</text>
</comment>
<dbReference type="InterPro" id="IPR052940">
    <property type="entry name" value="Carb_Esterase_6"/>
</dbReference>
<evidence type="ECO:0000313" key="3">
    <source>
        <dbReference type="EMBL" id="MDQ8193685.1"/>
    </source>
</evidence>
<dbReference type="Gene3D" id="3.40.50.1110">
    <property type="entry name" value="SGNH hydrolase"/>
    <property type="match status" value="1"/>
</dbReference>
<feature type="domain" description="Sialate O-acetylesterase" evidence="2">
    <location>
        <begin position="3"/>
        <end position="278"/>
    </location>
</feature>
<name>A0ABU1AFT4_9BACT</name>
<dbReference type="EMBL" id="JARXIC010000005">
    <property type="protein sequence ID" value="MDQ8193685.1"/>
    <property type="molecule type" value="Genomic_DNA"/>
</dbReference>
<dbReference type="InterPro" id="IPR005181">
    <property type="entry name" value="SASA"/>
</dbReference>
<keyword evidence="1" id="KW-0378">Hydrolase</keyword>
<reference evidence="3 4" key="1">
    <citation type="submission" date="2023-04" db="EMBL/GenBank/DDBJ databases">
        <title>A novel bacteria isolated from coastal sediment.</title>
        <authorList>
            <person name="Liu X.-J."/>
            <person name="Du Z.-J."/>
        </authorList>
    </citation>
    <scope>NUCLEOTIDE SEQUENCE [LARGE SCALE GENOMIC DNA]</scope>
    <source>
        <strain evidence="3 4">SDUM461004</strain>
    </source>
</reference>
<sequence length="447" mass="49549">MFVFLFGGQSNALGWGYKQYLIDNDIPLVEPRKDVDLYYTIVREAGYLPTNQLVPLQPGASHQYQKLGGFYPELKEPVCRFGPELSMATVFRERMTNPEDKLCVVKFARGGASLYDASEWRPDGSADSKDDGQLYQIFQNTVSGAMTALEQKYPEHQIVVIGMGWVQGEADAMKSKGDEYETHLTRFIEDIRNTYGNQVGFAFSQVSPHQYMHSKDRARMEQWKMVADAQRRVAASMSGVYMTETAGVDYAVSRNTSEGGVHFTTPALLQIGRDLGNSIADHCGLSAGNVAVVSGEPVWWEQEEVVISPQADPNTYAVIRVKDGEVDNFIAGTEVFLNRDYVLNESPPAMVEGLPFVRTRIDGISFSVVEDGKLYVLTPLAQHVSLSQASKLESSGFRIVSGVSNSPLWGDLRIDHAVIYEKMVQSGESYTFGKWAIVVGASLENVN</sequence>
<organism evidence="3 4">
    <name type="scientific">Thalassobacterium sedimentorum</name>
    <dbReference type="NCBI Taxonomy" id="3041258"/>
    <lineage>
        <taxon>Bacteria</taxon>
        <taxon>Pseudomonadati</taxon>
        <taxon>Verrucomicrobiota</taxon>
        <taxon>Opitutia</taxon>
        <taxon>Puniceicoccales</taxon>
        <taxon>Coraliomargaritaceae</taxon>
        <taxon>Thalassobacterium</taxon>
    </lineage>
</organism>
<dbReference type="PANTHER" id="PTHR31988">
    <property type="entry name" value="ESTERASE, PUTATIVE (DUF303)-RELATED"/>
    <property type="match status" value="1"/>
</dbReference>
<dbReference type="InterPro" id="IPR036514">
    <property type="entry name" value="SGNH_hydro_sf"/>
</dbReference>
<gene>
    <name evidence="3" type="ORF">QEH59_04580</name>
</gene>
<proteinExistence type="predicted"/>
<accession>A0ABU1AFT4</accession>
<dbReference type="Proteomes" id="UP001243717">
    <property type="component" value="Unassembled WGS sequence"/>
</dbReference>